<dbReference type="Gene3D" id="2.60.40.1120">
    <property type="entry name" value="Carboxypeptidase-like, regulatory domain"/>
    <property type="match status" value="1"/>
</dbReference>
<accession>A0A8J2XQ37</accession>
<dbReference type="Pfam" id="PF13620">
    <property type="entry name" value="CarboxypepD_reg"/>
    <property type="match status" value="1"/>
</dbReference>
<dbReference type="SUPFAM" id="SSF56935">
    <property type="entry name" value="Porins"/>
    <property type="match status" value="1"/>
</dbReference>
<evidence type="ECO:0000259" key="1">
    <source>
        <dbReference type="Pfam" id="PF14905"/>
    </source>
</evidence>
<keyword evidence="3" id="KW-1185">Reference proteome</keyword>
<dbReference type="RefSeq" id="WP_188929569.1">
    <property type="nucleotide sequence ID" value="NZ_BMJC01000001.1"/>
</dbReference>
<dbReference type="EMBL" id="BMJC01000001">
    <property type="protein sequence ID" value="GGA90548.1"/>
    <property type="molecule type" value="Genomic_DNA"/>
</dbReference>
<sequence length="912" mass="100543">MSHKAVLLIILTFARIYCDAQSPTLSIHGTVQDSVNKQTLEDATVSLVHLPDGAVLRQTRSRKKGFVFYGLSAGHYSLVTSYLGYATDTTTLTLGHTDSTEKSIRILLHHSAKAMMEVVVRAVIPPAIVKNDTIAFNASAYPTRPNATVEDLLRKLPGIDIDKNGNVTMQGQKVDKIYLDGKEFFLNDPRTATQNLPADIVDQIEAFDSQTDRSRLTGIKENTGTKSINIRLKKNRRTGYFGKVYAGTGSGGGDGKGGVTSSYSAGGTVTNLGTNWVFGTGNANNMNNQFTGADNKTGPGAGGLQTLDNTQLNFRTNKSNRLVLTLNGGTNGARTTLDQSTQRKTLLTDSSLYENRYSNQSSHNRSYNANAFVEYNPDSFTVFNLRTLWTSQTSSANNQDTVGISTEKGNTGWLSNQGHTGNTSQSDNYLISNTVSFRRRWRLPGRTLFATVTEATSHQDQPSSIYNLVNNFDSTETLLNRTLTNQVSSQHANTDTYNAAVSYTEPLKPGHLLDLTYGLNRSVSHSDRQSYDFDSATRRYDLPDTLTTNHFINYNTIHRFSTGYNATEGKVRYQLGVTFQLSDLVNHNLTTSTSLTQRQYNWYPRASLFYNPTKSASFRLFYSANTTSPTIQQLQPLPDLTNPFLVKIGNPGLLQQLTHTLNATYANLNSRTFRNIQLSLQGDLSQHEITQATTVLSGGIQQQQYVNVNGVWHLSSNLTYGFPLGDQRKGNSSITLRGHYGRDVSIVNGSENITTGLGWGSTLKLNYHPAAKLFVEGIGSVDYTGSMYSIYPNQNTQTLAQNYSLDASYELPGALTIASNYSLQITGSQGALPGKQVALWNASIYKDFFRDRSAQLRFSAFGILNTPSNFSQSVGLNYVQTQQTNIPGRILLLSFIYRFKHFPSAPLPHPPS</sequence>
<proteinExistence type="predicted"/>
<gene>
    <name evidence="2" type="ORF">GCM10011511_12250</name>
</gene>
<organism evidence="2 3">
    <name type="scientific">Puia dinghuensis</name>
    <dbReference type="NCBI Taxonomy" id="1792502"/>
    <lineage>
        <taxon>Bacteria</taxon>
        <taxon>Pseudomonadati</taxon>
        <taxon>Bacteroidota</taxon>
        <taxon>Chitinophagia</taxon>
        <taxon>Chitinophagales</taxon>
        <taxon>Chitinophagaceae</taxon>
        <taxon>Puia</taxon>
    </lineage>
</organism>
<comment type="caution">
    <text evidence="2">The sequence shown here is derived from an EMBL/GenBank/DDBJ whole genome shotgun (WGS) entry which is preliminary data.</text>
</comment>
<evidence type="ECO:0000313" key="2">
    <source>
        <dbReference type="EMBL" id="GGA90548.1"/>
    </source>
</evidence>
<dbReference type="InterPro" id="IPR008969">
    <property type="entry name" value="CarboxyPept-like_regulatory"/>
</dbReference>
<dbReference type="Pfam" id="PF14905">
    <property type="entry name" value="OMP_b-brl_3"/>
    <property type="match status" value="2"/>
</dbReference>
<protein>
    <submittedName>
        <fullName evidence="2">Collagen-binding protein</fullName>
    </submittedName>
</protein>
<reference evidence="2" key="1">
    <citation type="journal article" date="2014" name="Int. J. Syst. Evol. Microbiol.">
        <title>Complete genome sequence of Corynebacterium casei LMG S-19264T (=DSM 44701T), isolated from a smear-ripened cheese.</title>
        <authorList>
            <consortium name="US DOE Joint Genome Institute (JGI-PGF)"/>
            <person name="Walter F."/>
            <person name="Albersmeier A."/>
            <person name="Kalinowski J."/>
            <person name="Ruckert C."/>
        </authorList>
    </citation>
    <scope>NUCLEOTIDE SEQUENCE</scope>
    <source>
        <strain evidence="2">CGMCC 1.15448</strain>
    </source>
</reference>
<feature type="domain" description="Outer membrane protein beta-barrel" evidence="1">
    <location>
        <begin position="463"/>
        <end position="737"/>
    </location>
</feature>
<name>A0A8J2XQ37_9BACT</name>
<dbReference type="Proteomes" id="UP000607559">
    <property type="component" value="Unassembled WGS sequence"/>
</dbReference>
<dbReference type="SUPFAM" id="SSF49464">
    <property type="entry name" value="Carboxypeptidase regulatory domain-like"/>
    <property type="match status" value="1"/>
</dbReference>
<keyword evidence="2" id="KW-0176">Collagen</keyword>
<dbReference type="InterPro" id="IPR041700">
    <property type="entry name" value="OMP_b-brl_3"/>
</dbReference>
<dbReference type="AlphaFoldDB" id="A0A8J2XQ37"/>
<evidence type="ECO:0000313" key="3">
    <source>
        <dbReference type="Proteomes" id="UP000607559"/>
    </source>
</evidence>
<feature type="domain" description="Outer membrane protein beta-barrel" evidence="1">
    <location>
        <begin position="746"/>
        <end position="897"/>
    </location>
</feature>
<reference evidence="2" key="2">
    <citation type="submission" date="2020-09" db="EMBL/GenBank/DDBJ databases">
        <authorList>
            <person name="Sun Q."/>
            <person name="Zhou Y."/>
        </authorList>
    </citation>
    <scope>NUCLEOTIDE SEQUENCE</scope>
    <source>
        <strain evidence="2">CGMCC 1.15448</strain>
    </source>
</reference>